<dbReference type="PANTHER" id="PTHR31669">
    <property type="entry name" value="PROTEIN FAR1-RELATED SEQUENCE 10-RELATED"/>
    <property type="match status" value="1"/>
</dbReference>
<proteinExistence type="predicted"/>
<reference evidence="1" key="1">
    <citation type="submission" date="2021-06" db="EMBL/GenBank/DDBJ databases">
        <authorList>
            <person name="Kallberg Y."/>
            <person name="Tangrot J."/>
            <person name="Rosling A."/>
        </authorList>
    </citation>
    <scope>NUCLEOTIDE SEQUENCE</scope>
    <source>
        <strain evidence="1">FL966</strain>
    </source>
</reference>
<gene>
    <name evidence="1" type="ORF">CPELLU_LOCUS17513</name>
</gene>
<name>A0A9N9JX52_9GLOM</name>
<dbReference type="InterPro" id="IPR031052">
    <property type="entry name" value="FHY3/FAR1"/>
</dbReference>
<dbReference type="Proteomes" id="UP000789759">
    <property type="component" value="Unassembled WGS sequence"/>
</dbReference>
<protein>
    <submittedName>
        <fullName evidence="1">21320_t:CDS:1</fullName>
    </submittedName>
</protein>
<dbReference type="PANTHER" id="PTHR31669:SF251">
    <property type="entry name" value="PROTEIN FAR1-RELATED SEQUENCE"/>
    <property type="match status" value="1"/>
</dbReference>
<accession>A0A9N9JX52</accession>
<evidence type="ECO:0000313" key="2">
    <source>
        <dbReference type="Proteomes" id="UP000789759"/>
    </source>
</evidence>
<comment type="caution">
    <text evidence="1">The sequence shown here is derived from an EMBL/GenBank/DDBJ whole genome shotgun (WGS) entry which is preliminary data.</text>
</comment>
<dbReference type="EMBL" id="CAJVQA010030037">
    <property type="protein sequence ID" value="CAG8798360.1"/>
    <property type="molecule type" value="Genomic_DNA"/>
</dbReference>
<dbReference type="AlphaFoldDB" id="A0A9N9JX52"/>
<evidence type="ECO:0000313" key="1">
    <source>
        <dbReference type="EMBL" id="CAG8798360.1"/>
    </source>
</evidence>
<dbReference type="GO" id="GO:0006355">
    <property type="term" value="P:regulation of DNA-templated transcription"/>
    <property type="evidence" value="ECO:0007669"/>
    <property type="project" value="InterPro"/>
</dbReference>
<organism evidence="1 2">
    <name type="scientific">Cetraspora pellucida</name>
    <dbReference type="NCBI Taxonomy" id="1433469"/>
    <lineage>
        <taxon>Eukaryota</taxon>
        <taxon>Fungi</taxon>
        <taxon>Fungi incertae sedis</taxon>
        <taxon>Mucoromycota</taxon>
        <taxon>Glomeromycotina</taxon>
        <taxon>Glomeromycetes</taxon>
        <taxon>Diversisporales</taxon>
        <taxon>Gigasporaceae</taxon>
        <taxon>Cetraspora</taxon>
    </lineage>
</organism>
<keyword evidence="2" id="KW-1185">Reference proteome</keyword>
<feature type="non-terminal residue" evidence="1">
    <location>
        <position position="1"/>
    </location>
</feature>
<dbReference type="OrthoDB" id="2277862at2759"/>
<sequence>MPSINDEILILEALEEAAQAAVKVQSFAFLRYKTTAIRKQSSIVWVVTKVEYVYNYSLLLSNEFSNSSVIVPKDIINQCAQIRYALNEGPNADSAQKLLHLLQQHDYIIELLKTQHRYLMHLFFSHIEVAKHTAKCSEVLIVDSTYKMNVYKYLLVSAVGVSNIANEKGSLKTFQIAMAWIENENKDVFMSDRDKTLCNVFKEIFSEADKMLYTWHLVEQNLKINCYKLFENDDDYLEFKKVIKTLQLAFNEEHIKVAMKSITNAAKKAYDLKKSVIYVETLMEDSKLWIYAFTKNYCHMSISITAYAESSYSAFKHAIETASELETVFKKIDQQMRMQHLKVVIHT</sequence>